<evidence type="ECO:0000256" key="5">
    <source>
        <dbReference type="ARBA" id="ARBA00036066"/>
    </source>
</evidence>
<comment type="cofactor">
    <cofactor evidence="1">
        <name>FAD</name>
        <dbReference type="ChEBI" id="CHEBI:57692"/>
    </cofactor>
</comment>
<dbReference type="EMBL" id="OV651821">
    <property type="protein sequence ID" value="CAH1115077.1"/>
    <property type="molecule type" value="Genomic_DNA"/>
</dbReference>
<dbReference type="NCBIfam" id="NF008726">
    <property type="entry name" value="PRK11728.1"/>
    <property type="match status" value="1"/>
</dbReference>
<evidence type="ECO:0000313" key="11">
    <source>
        <dbReference type="Proteomes" id="UP001153636"/>
    </source>
</evidence>
<evidence type="ECO:0000256" key="2">
    <source>
        <dbReference type="ARBA" id="ARBA00022630"/>
    </source>
</evidence>
<dbReference type="Proteomes" id="UP001153636">
    <property type="component" value="Chromosome 9"/>
</dbReference>
<dbReference type="PANTHER" id="PTHR43104">
    <property type="entry name" value="L-2-HYDROXYGLUTARATE DEHYDROGENASE, MITOCHONDRIAL"/>
    <property type="match status" value="1"/>
</dbReference>
<evidence type="ECO:0000313" key="10">
    <source>
        <dbReference type="EMBL" id="CAH1115077.1"/>
    </source>
</evidence>
<dbReference type="Gene3D" id="3.50.50.60">
    <property type="entry name" value="FAD/NAD(P)-binding domain"/>
    <property type="match status" value="1"/>
</dbReference>
<dbReference type="EC" id="1.1.99.2" evidence="7"/>
<gene>
    <name evidence="10" type="ORF">PSYICH_LOCUS15033</name>
</gene>
<dbReference type="Gene3D" id="3.30.9.10">
    <property type="entry name" value="D-Amino Acid Oxidase, subunit A, domain 2"/>
    <property type="match status" value="1"/>
</dbReference>
<dbReference type="SUPFAM" id="SSF51905">
    <property type="entry name" value="FAD/NAD(P)-binding domain"/>
    <property type="match status" value="1"/>
</dbReference>
<keyword evidence="2" id="KW-0285">Flavoprotein</keyword>
<keyword evidence="4" id="KW-0560">Oxidoreductase</keyword>
<dbReference type="InterPro" id="IPR006076">
    <property type="entry name" value="FAD-dep_OxRdtase"/>
</dbReference>
<organism evidence="10 11">
    <name type="scientific">Psylliodes chrysocephalus</name>
    <dbReference type="NCBI Taxonomy" id="3402493"/>
    <lineage>
        <taxon>Eukaryota</taxon>
        <taxon>Metazoa</taxon>
        <taxon>Ecdysozoa</taxon>
        <taxon>Arthropoda</taxon>
        <taxon>Hexapoda</taxon>
        <taxon>Insecta</taxon>
        <taxon>Pterygota</taxon>
        <taxon>Neoptera</taxon>
        <taxon>Endopterygota</taxon>
        <taxon>Coleoptera</taxon>
        <taxon>Polyphaga</taxon>
        <taxon>Cucujiformia</taxon>
        <taxon>Chrysomeloidea</taxon>
        <taxon>Chrysomelidae</taxon>
        <taxon>Galerucinae</taxon>
        <taxon>Alticini</taxon>
        <taxon>Psylliodes</taxon>
    </lineage>
</organism>
<comment type="catalytic activity">
    <reaction evidence="5">
        <text>(S)-2-hydroxyglutarate + A = 2-oxoglutarate + AH2</text>
        <dbReference type="Rhea" id="RHEA:21252"/>
        <dbReference type="ChEBI" id="CHEBI:13193"/>
        <dbReference type="ChEBI" id="CHEBI:16782"/>
        <dbReference type="ChEBI" id="CHEBI:16810"/>
        <dbReference type="ChEBI" id="CHEBI:17499"/>
        <dbReference type="EC" id="1.1.99.2"/>
    </reaction>
</comment>
<dbReference type="AlphaFoldDB" id="A0A9P0DET9"/>
<sequence>MNRYIHLHQSQKMLRHVFSRNHRILNTNFRNCSLKIQQDSGKDLEEALRYDVAIIGGGIIGTAIGRTLKKECENLRTILIEKEGIFGKHQSRKNSGVIHCGIYYRPDSLKSKLCKLGVESLYKYCDDHKIPYTKSGKLIVANTDEEIKTLKKLYVRGKQNNIEGLELLPTIDKVLEKEPKCKGSWAIWCFNTGNIDFEMVTNNLAQEIRQNKGDILLNNEVNTIKSSDDPDYPILIKCNEQLFLKSRYLIVSGGVQSGKLQELMCGESLTNCRIFVSFRVNYHVLKSQPVKVNVYEVPDLNLPFLGVHLSPKIDNTTLLGPTAVPAYSIEGYNEEEINLTYLRNTITSPNFLNMTRRYLSKCINQAQNRFCPEDYIKKLQRLAEFDKNDVADGPVAVQTQLVNVDGTFQDDFVFEFFEGKGIQKRIINCVFLPSPAATCCLSIAEYVSKKFFKEFRKNYSS</sequence>
<evidence type="ECO:0000256" key="8">
    <source>
        <dbReference type="ARBA" id="ARBA00041137"/>
    </source>
</evidence>
<keyword evidence="11" id="KW-1185">Reference proteome</keyword>
<dbReference type="OrthoDB" id="498204at2759"/>
<reference evidence="10" key="1">
    <citation type="submission" date="2022-01" db="EMBL/GenBank/DDBJ databases">
        <authorList>
            <person name="King R."/>
        </authorList>
    </citation>
    <scope>NUCLEOTIDE SEQUENCE</scope>
</reference>
<comment type="similarity">
    <text evidence="6">Belongs to the L2HGDH family.</text>
</comment>
<evidence type="ECO:0000256" key="7">
    <source>
        <dbReference type="ARBA" id="ARBA00038878"/>
    </source>
</evidence>
<evidence type="ECO:0000256" key="1">
    <source>
        <dbReference type="ARBA" id="ARBA00001974"/>
    </source>
</evidence>
<dbReference type="InterPro" id="IPR036188">
    <property type="entry name" value="FAD/NAD-bd_sf"/>
</dbReference>
<evidence type="ECO:0000259" key="9">
    <source>
        <dbReference type="Pfam" id="PF01266"/>
    </source>
</evidence>
<accession>A0A9P0DET9</accession>
<proteinExistence type="inferred from homology"/>
<keyword evidence="3" id="KW-0274">FAD</keyword>
<dbReference type="GO" id="GO:0047545">
    <property type="term" value="F:(S)-2-hydroxyglutarate dehydrogenase activity"/>
    <property type="evidence" value="ECO:0007669"/>
    <property type="project" value="UniProtKB-EC"/>
</dbReference>
<dbReference type="PANTHER" id="PTHR43104:SF2">
    <property type="entry name" value="L-2-HYDROXYGLUTARATE DEHYDROGENASE, MITOCHONDRIAL"/>
    <property type="match status" value="1"/>
</dbReference>
<name>A0A9P0DET9_9CUCU</name>
<evidence type="ECO:0000256" key="4">
    <source>
        <dbReference type="ARBA" id="ARBA00023002"/>
    </source>
</evidence>
<protein>
    <recommendedName>
        <fullName evidence="8">L-2-hydroxyglutarate dehydrogenase, mitochondrial</fullName>
        <ecNumber evidence="7">1.1.99.2</ecNumber>
    </recommendedName>
</protein>
<feature type="domain" description="FAD dependent oxidoreductase" evidence="9">
    <location>
        <begin position="51"/>
        <end position="331"/>
    </location>
</feature>
<evidence type="ECO:0000256" key="6">
    <source>
        <dbReference type="ARBA" id="ARBA00037941"/>
    </source>
</evidence>
<dbReference type="Pfam" id="PF01266">
    <property type="entry name" value="DAO"/>
    <property type="match status" value="1"/>
</dbReference>
<evidence type="ECO:0000256" key="3">
    <source>
        <dbReference type="ARBA" id="ARBA00022827"/>
    </source>
</evidence>